<organism evidence="1 2">
    <name type="scientific">Botrimarina hoheduenensis</name>
    <dbReference type="NCBI Taxonomy" id="2528000"/>
    <lineage>
        <taxon>Bacteria</taxon>
        <taxon>Pseudomonadati</taxon>
        <taxon>Planctomycetota</taxon>
        <taxon>Planctomycetia</taxon>
        <taxon>Pirellulales</taxon>
        <taxon>Lacipirellulaceae</taxon>
        <taxon>Botrimarina</taxon>
    </lineage>
</organism>
<comment type="caution">
    <text evidence="1">The sequence shown here is derived from an EMBL/GenBank/DDBJ whole genome shotgun (WGS) entry which is preliminary data.</text>
</comment>
<dbReference type="EMBL" id="SJPH01000009">
    <property type="protein sequence ID" value="TWT41373.1"/>
    <property type="molecule type" value="Genomic_DNA"/>
</dbReference>
<evidence type="ECO:0000313" key="2">
    <source>
        <dbReference type="Proteomes" id="UP000318995"/>
    </source>
</evidence>
<reference evidence="1 2" key="1">
    <citation type="submission" date="2019-02" db="EMBL/GenBank/DDBJ databases">
        <title>Deep-cultivation of Planctomycetes and their phenomic and genomic characterization uncovers novel biology.</title>
        <authorList>
            <person name="Wiegand S."/>
            <person name="Jogler M."/>
            <person name="Boedeker C."/>
            <person name="Pinto D."/>
            <person name="Vollmers J."/>
            <person name="Rivas-Marin E."/>
            <person name="Kohn T."/>
            <person name="Peeters S.H."/>
            <person name="Heuer A."/>
            <person name="Rast P."/>
            <person name="Oberbeckmann S."/>
            <person name="Bunk B."/>
            <person name="Jeske O."/>
            <person name="Meyerdierks A."/>
            <person name="Storesund J.E."/>
            <person name="Kallscheuer N."/>
            <person name="Luecker S."/>
            <person name="Lage O.M."/>
            <person name="Pohl T."/>
            <person name="Merkel B.J."/>
            <person name="Hornburger P."/>
            <person name="Mueller R.-W."/>
            <person name="Bruemmer F."/>
            <person name="Labrenz M."/>
            <person name="Spormann A.M."/>
            <person name="Op Den Camp H."/>
            <person name="Overmann J."/>
            <person name="Amann R."/>
            <person name="Jetten M.S.M."/>
            <person name="Mascher T."/>
            <person name="Medema M.H."/>
            <person name="Devos D.P."/>
            <person name="Kaster A.-K."/>
            <person name="Ovreas L."/>
            <person name="Rohde M."/>
            <person name="Galperin M.Y."/>
            <person name="Jogler C."/>
        </authorList>
    </citation>
    <scope>NUCLEOTIDE SEQUENCE [LARGE SCALE GENOMIC DNA]</scope>
    <source>
        <strain evidence="1 2">Pla111</strain>
    </source>
</reference>
<dbReference type="SUPFAM" id="SSF52540">
    <property type="entry name" value="P-loop containing nucleoside triphosphate hydrolases"/>
    <property type="match status" value="1"/>
</dbReference>
<dbReference type="InterPro" id="IPR027417">
    <property type="entry name" value="P-loop_NTPase"/>
</dbReference>
<protein>
    <submittedName>
        <fullName evidence="1">Uncharacterized protein</fullName>
    </submittedName>
</protein>
<dbReference type="InterPro" id="IPR056955">
    <property type="entry name" value="ORC-CDC6-like"/>
</dbReference>
<dbReference type="OrthoDB" id="2080613at2"/>
<dbReference type="AlphaFoldDB" id="A0A5C5VTD6"/>
<dbReference type="Proteomes" id="UP000318995">
    <property type="component" value="Unassembled WGS sequence"/>
</dbReference>
<proteinExistence type="predicted"/>
<name>A0A5C5VTD6_9BACT</name>
<dbReference type="Pfam" id="PF24389">
    <property type="entry name" value="ORC-CDC6-like"/>
    <property type="match status" value="1"/>
</dbReference>
<sequence>MASASDIRRALNAVFAYKAEWLKEDIFSYFLEPRYFPELATHYPCVLIGGRGTGKTTVLRGLSYQGQFALLGRDSSAVASWETYGVYHRIDTNRVTAFAGDEASSPQWQKLFAHYFNLLLTDLLLEFTSWYEKTTSITVTIDAKDCTRIASSLGLAESTELTALKESVQDAMVQFEVYVNNIADAGSVTLSSQGAPVDLLIRALTSSGALHGKTFSFLIDEYENLDVNQQQVVNTLIKHGSDRYVFKIGIRELCWKCKTTLNPEEPLVSPADYRLIDIAAELPQREFSDFAKQVCNSRLQRLSEYLDGDQPDVVTLFPGMSIKEEATALEVSKLAGPIREKLRSQLDAEEVKSLEVLDDFELFLIDYWTEGNSEDLVDVFRSAMGNPGSWETKCGNYAYAALFTIRRGRRGIRKYFCGWDTFTHLAGSNIRYLLELVDRSLISHLAEGNNLDTPVSPKLQTESAQHVGRKNLSELEGLSVYGGRLTRMLLGMGRVFGVMAADAGGHTPEVNQFTFSDAHLSADVSELMRAAVMHLACVRFSGTKPTGDDDIRDYDYSLHPVFAPFFVFSHRRKRKMTITGRELLALVNDPRSGVEELLSRSKRTLDDPLPDQMLLFEKFYDGVS</sequence>
<keyword evidence="2" id="KW-1185">Reference proteome</keyword>
<accession>A0A5C5VTD6</accession>
<evidence type="ECO:0000313" key="1">
    <source>
        <dbReference type="EMBL" id="TWT41373.1"/>
    </source>
</evidence>
<gene>
    <name evidence="1" type="ORF">Pla111_30870</name>
</gene>